<feature type="non-terminal residue" evidence="2">
    <location>
        <position position="107"/>
    </location>
</feature>
<proteinExistence type="predicted"/>
<reference evidence="2" key="1">
    <citation type="submission" date="2019-11" db="EMBL/GenBank/DDBJ databases">
        <title>Genomic insights into an expanded diversity of filamentous marine cyanobacteria reveals the extraordinary biosynthetic potential of Moorea and Okeania.</title>
        <authorList>
            <person name="Ferreira Leao T."/>
            <person name="Wang M."/>
            <person name="Moss N."/>
            <person name="Da Silva R."/>
            <person name="Sanders J."/>
            <person name="Nurk S."/>
            <person name="Gurevich A."/>
            <person name="Humphrey G."/>
            <person name="Reher R."/>
            <person name="Zhu Q."/>
            <person name="Belda-Ferre P."/>
            <person name="Glukhov E."/>
            <person name="Rex R."/>
            <person name="Dorrestein P.C."/>
            <person name="Knight R."/>
            <person name="Pevzner P."/>
            <person name="Gerwick W.H."/>
            <person name="Gerwick L."/>
        </authorList>
    </citation>
    <scope>NUCLEOTIDE SEQUENCE</scope>
    <source>
        <strain evidence="2">SIO1C4</strain>
    </source>
</reference>
<gene>
    <name evidence="2" type="ORF">F6J89_31720</name>
</gene>
<feature type="transmembrane region" description="Helical" evidence="1">
    <location>
        <begin position="20"/>
        <end position="37"/>
    </location>
</feature>
<dbReference type="SUPFAM" id="SSF56519">
    <property type="entry name" value="Penicillin binding protein dimerisation domain"/>
    <property type="match status" value="1"/>
</dbReference>
<dbReference type="GO" id="GO:0008658">
    <property type="term" value="F:penicillin binding"/>
    <property type="evidence" value="ECO:0007669"/>
    <property type="project" value="InterPro"/>
</dbReference>
<comment type="caution">
    <text evidence="2">The sequence shown here is derived from an EMBL/GenBank/DDBJ whole genome shotgun (WGS) entry which is preliminary data.</text>
</comment>
<accession>A0A6B3NNZ0</accession>
<evidence type="ECO:0000256" key="1">
    <source>
        <dbReference type="SAM" id="Phobius"/>
    </source>
</evidence>
<protein>
    <submittedName>
        <fullName evidence="2">Penicillin-binding protein 2</fullName>
    </submittedName>
</protein>
<keyword evidence="1" id="KW-0812">Transmembrane</keyword>
<dbReference type="AlphaFoldDB" id="A0A6B3NNZ0"/>
<sequence length="107" mass="12451">MQRNLTPKVTPQANRWRLLLVWGLIMSGSIGLLLNLYRLQVKLSPMLEKKARQQQMGYLRPFVPRRPIVDRNNNVLAVDQRVYTLYAHPQLFQNSKQQMAALLAPIL</sequence>
<dbReference type="Gene3D" id="3.90.1310.10">
    <property type="entry name" value="Penicillin-binding protein 2a (Domain 2)"/>
    <property type="match status" value="1"/>
</dbReference>
<dbReference type="EMBL" id="JAAHFQ010001041">
    <property type="protein sequence ID" value="NER32052.1"/>
    <property type="molecule type" value="Genomic_DNA"/>
</dbReference>
<name>A0A6B3NNZ0_9CYAN</name>
<evidence type="ECO:0000313" key="2">
    <source>
        <dbReference type="EMBL" id="NER32052.1"/>
    </source>
</evidence>
<keyword evidence="1" id="KW-1133">Transmembrane helix</keyword>
<organism evidence="2">
    <name type="scientific">Symploca sp. SIO1C4</name>
    <dbReference type="NCBI Taxonomy" id="2607765"/>
    <lineage>
        <taxon>Bacteria</taxon>
        <taxon>Bacillati</taxon>
        <taxon>Cyanobacteriota</taxon>
        <taxon>Cyanophyceae</taxon>
        <taxon>Coleofasciculales</taxon>
        <taxon>Coleofasciculaceae</taxon>
        <taxon>Symploca</taxon>
    </lineage>
</organism>
<keyword evidence="1" id="KW-0472">Membrane</keyword>
<dbReference type="InterPro" id="IPR036138">
    <property type="entry name" value="PBP_dimer_sf"/>
</dbReference>